<sequence>MDNNQLQEIKDRLEVLPVLEHRMESLREKISDAKANVNALLHKFEAESLDVENIKKDSLANSLRKLLGKYEGKVNKETQEMFAAKMEYDRAAENVSELLKQESELNLRLSELYKLKRTVEDELAKREESIKSNISAESYKTYMEISQEHEFLSGQLVETEEAIRAGNNVLRTANNAMEHLNKAEDLATLDVWLDGGLLTHTAKYNHIEEAQRNFNILNSQVKAFENELQDVNLQAPYLYSEIDSTTRAVDFWFDNIFTDLKVRDRIRSDAESLRNLMNKINKVLKALENGRKELKRNLSDNESKKADLISSIEI</sequence>
<dbReference type="RefSeq" id="WP_004617428.1">
    <property type="nucleotide sequence ID" value="NZ_ACXX02000002.1"/>
</dbReference>
<evidence type="ECO:0000313" key="2">
    <source>
        <dbReference type="EMBL" id="EGD49205.1"/>
    </source>
</evidence>
<protein>
    <submittedName>
        <fullName evidence="2">Uncharacterized protein</fullName>
    </submittedName>
</protein>
<accession>F1T9M3</accession>
<feature type="coiled-coil region" evidence="1">
    <location>
        <begin position="207"/>
        <end position="234"/>
    </location>
</feature>
<organism evidence="2 3">
    <name type="scientific">Ruminiclostridium papyrosolvens DSM 2782</name>
    <dbReference type="NCBI Taxonomy" id="588581"/>
    <lineage>
        <taxon>Bacteria</taxon>
        <taxon>Bacillati</taxon>
        <taxon>Bacillota</taxon>
        <taxon>Clostridia</taxon>
        <taxon>Eubacteriales</taxon>
        <taxon>Oscillospiraceae</taxon>
        <taxon>Ruminiclostridium</taxon>
    </lineage>
</organism>
<reference evidence="2" key="1">
    <citation type="submission" date="2009-07" db="EMBL/GenBank/DDBJ databases">
        <authorList>
            <consortium name="US DOE Joint Genome Institute (JGI-PGF)"/>
            <person name="Lucas S."/>
            <person name="Copeland A."/>
            <person name="Lapidus A."/>
            <person name="Glavina del Rio T."/>
            <person name="Tice H."/>
            <person name="Bruce D."/>
            <person name="Goodwin L."/>
            <person name="Pitluck S."/>
            <person name="Larimer F."/>
            <person name="Land M.L."/>
            <person name="Mouttaki H."/>
            <person name="He Z."/>
            <person name="Zhou J."/>
            <person name="Hemme C.L."/>
        </authorList>
    </citation>
    <scope>NUCLEOTIDE SEQUENCE</scope>
    <source>
        <strain evidence="2">DSM 2782</strain>
    </source>
</reference>
<dbReference type="AlphaFoldDB" id="F1T9M3"/>
<evidence type="ECO:0000256" key="1">
    <source>
        <dbReference type="SAM" id="Coils"/>
    </source>
</evidence>
<keyword evidence="3" id="KW-1185">Reference proteome</keyword>
<dbReference type="eggNOG" id="COG1196">
    <property type="taxonomic scope" value="Bacteria"/>
</dbReference>
<evidence type="ECO:0000313" key="3">
    <source>
        <dbReference type="Proteomes" id="UP000003860"/>
    </source>
</evidence>
<dbReference type="STRING" id="588581.Cpap_3637"/>
<comment type="caution">
    <text evidence="2">The sequence shown here is derived from an EMBL/GenBank/DDBJ whole genome shotgun (WGS) entry which is preliminary data.</text>
</comment>
<dbReference type="EMBL" id="ACXX02000002">
    <property type="protein sequence ID" value="EGD49205.1"/>
    <property type="molecule type" value="Genomic_DNA"/>
</dbReference>
<keyword evidence="1" id="KW-0175">Coiled coil</keyword>
<name>F1T9M3_9FIRM</name>
<dbReference type="OrthoDB" id="3540923at2"/>
<proteinExistence type="predicted"/>
<reference evidence="2" key="2">
    <citation type="submission" date="2011-01" db="EMBL/GenBank/DDBJ databases">
        <title>The Non-contiguous Finished genome of Clostridium papyrosolvens.</title>
        <authorList>
            <person name="Lucas S."/>
            <person name="Copeland A."/>
            <person name="Lapidus A."/>
            <person name="Cheng J.-F."/>
            <person name="Goodwin L."/>
            <person name="Pitluck S."/>
            <person name="Misra M."/>
            <person name="Chertkov O."/>
            <person name="Detter J.C."/>
            <person name="Han C."/>
            <person name="Tapia R."/>
            <person name="Land M."/>
            <person name="Hauser L."/>
            <person name="Kyrpides N."/>
            <person name="Ivanova N."/>
            <person name="Pagani I."/>
            <person name="Mouttaki H."/>
            <person name="He Z."/>
            <person name="Zhou J."/>
            <person name="Hemme C.L."/>
            <person name="Woyke T."/>
        </authorList>
    </citation>
    <scope>NUCLEOTIDE SEQUENCE [LARGE SCALE GENOMIC DNA]</scope>
    <source>
        <strain evidence="2">DSM 2782</strain>
    </source>
</reference>
<dbReference type="Proteomes" id="UP000003860">
    <property type="component" value="Unassembled WGS sequence"/>
</dbReference>
<feature type="coiled-coil region" evidence="1">
    <location>
        <begin position="270"/>
        <end position="304"/>
    </location>
</feature>
<feature type="coiled-coil region" evidence="1">
    <location>
        <begin position="16"/>
        <end position="43"/>
    </location>
</feature>
<gene>
    <name evidence="2" type="ORF">Cpap_3637</name>
</gene>